<organism evidence="1 2">
    <name type="scientific">Actinomadura fulvescens</name>
    <dbReference type="NCBI Taxonomy" id="46160"/>
    <lineage>
        <taxon>Bacteria</taxon>
        <taxon>Bacillati</taxon>
        <taxon>Actinomycetota</taxon>
        <taxon>Actinomycetes</taxon>
        <taxon>Streptosporangiales</taxon>
        <taxon>Thermomonosporaceae</taxon>
        <taxon>Actinomadura</taxon>
    </lineage>
</organism>
<proteinExistence type="predicted"/>
<evidence type="ECO:0000313" key="2">
    <source>
        <dbReference type="Proteomes" id="UP001501509"/>
    </source>
</evidence>
<gene>
    <name evidence="1" type="ORF">GCM10010411_41840</name>
</gene>
<keyword evidence="2" id="KW-1185">Reference proteome</keyword>
<dbReference type="Proteomes" id="UP001501509">
    <property type="component" value="Unassembled WGS sequence"/>
</dbReference>
<dbReference type="EMBL" id="BAAATD010000005">
    <property type="protein sequence ID" value="GAA2603422.1"/>
    <property type="molecule type" value="Genomic_DNA"/>
</dbReference>
<sequence length="61" mass="7015">MHPNELRRIHSAITLVSAKPWLPCSPPLSTAFDIEQERRSNGEEDEPYKECHAQQPDLFVV</sequence>
<name>A0ABN3PUQ1_9ACTN</name>
<comment type="caution">
    <text evidence="1">The sequence shown here is derived from an EMBL/GenBank/DDBJ whole genome shotgun (WGS) entry which is preliminary data.</text>
</comment>
<evidence type="ECO:0000313" key="1">
    <source>
        <dbReference type="EMBL" id="GAA2603422.1"/>
    </source>
</evidence>
<accession>A0ABN3PUQ1</accession>
<reference evidence="1 2" key="1">
    <citation type="journal article" date="2019" name="Int. J. Syst. Evol. Microbiol.">
        <title>The Global Catalogue of Microorganisms (GCM) 10K type strain sequencing project: providing services to taxonomists for standard genome sequencing and annotation.</title>
        <authorList>
            <consortium name="The Broad Institute Genomics Platform"/>
            <consortium name="The Broad Institute Genome Sequencing Center for Infectious Disease"/>
            <person name="Wu L."/>
            <person name="Ma J."/>
        </authorList>
    </citation>
    <scope>NUCLEOTIDE SEQUENCE [LARGE SCALE GENOMIC DNA]</scope>
    <source>
        <strain evidence="1 2">JCM 6833</strain>
    </source>
</reference>
<protein>
    <submittedName>
        <fullName evidence="1">Uncharacterized protein</fullName>
    </submittedName>
</protein>